<proteinExistence type="predicted"/>
<dbReference type="AlphaFoldDB" id="A0AAI9UDV1"/>
<organism evidence="2 3">
    <name type="scientific">Colletotrichum cuscutae</name>
    <dbReference type="NCBI Taxonomy" id="1209917"/>
    <lineage>
        <taxon>Eukaryota</taxon>
        <taxon>Fungi</taxon>
        <taxon>Dikarya</taxon>
        <taxon>Ascomycota</taxon>
        <taxon>Pezizomycotina</taxon>
        <taxon>Sordariomycetes</taxon>
        <taxon>Hypocreomycetidae</taxon>
        <taxon>Glomerellales</taxon>
        <taxon>Glomerellaceae</taxon>
        <taxon>Colletotrichum</taxon>
        <taxon>Colletotrichum acutatum species complex</taxon>
    </lineage>
</organism>
<feature type="compositionally biased region" description="Polar residues" evidence="1">
    <location>
        <begin position="196"/>
        <end position="212"/>
    </location>
</feature>
<name>A0AAI9UDV1_9PEZI</name>
<protein>
    <submittedName>
        <fullName evidence="2">Uncharacterized protein</fullName>
    </submittedName>
</protein>
<gene>
    <name evidence="2" type="ORF">CCUS01_09982</name>
</gene>
<evidence type="ECO:0000256" key="1">
    <source>
        <dbReference type="SAM" id="MobiDB-lite"/>
    </source>
</evidence>
<evidence type="ECO:0000313" key="2">
    <source>
        <dbReference type="EMBL" id="KAK1456535.1"/>
    </source>
</evidence>
<comment type="caution">
    <text evidence="2">The sequence shown here is derived from an EMBL/GenBank/DDBJ whole genome shotgun (WGS) entry which is preliminary data.</text>
</comment>
<accession>A0AAI9UDV1</accession>
<feature type="region of interest" description="Disordered" evidence="1">
    <location>
        <begin position="66"/>
        <end position="86"/>
    </location>
</feature>
<feature type="region of interest" description="Disordered" evidence="1">
    <location>
        <begin position="196"/>
        <end position="224"/>
    </location>
</feature>
<reference evidence="2" key="1">
    <citation type="submission" date="2016-11" db="EMBL/GenBank/DDBJ databases">
        <title>The genome sequence of Colletotrichum cuscutae.</title>
        <authorList>
            <person name="Baroncelli R."/>
        </authorList>
    </citation>
    <scope>NUCLEOTIDE SEQUENCE</scope>
    <source>
        <strain evidence="2">IMI 304802</strain>
    </source>
</reference>
<dbReference type="Proteomes" id="UP001239213">
    <property type="component" value="Unassembled WGS sequence"/>
</dbReference>
<evidence type="ECO:0000313" key="3">
    <source>
        <dbReference type="Proteomes" id="UP001239213"/>
    </source>
</evidence>
<feature type="compositionally biased region" description="Low complexity" evidence="1">
    <location>
        <begin position="72"/>
        <end position="84"/>
    </location>
</feature>
<dbReference type="EMBL" id="MPDP01000285">
    <property type="protein sequence ID" value="KAK1456535.1"/>
    <property type="molecule type" value="Genomic_DNA"/>
</dbReference>
<sequence>MHAIPGQGSNVHGSTIAPDSRHISLESFQSLSTHRLAGFYLIALLDRGRVSGQHLLLPAVQHSWRTTTNREPSLSSPALPTSAPYGYKTPRTEFAHFEQRQISSAIRTFESTTTRRRLKRRAAAGDRGQEEKILIHPPGSRLGSIKRETPVLLFHNGQPCLARPNRLTEGARSKISRQHLATTTQANITTTASLNNTHQAHPNQFGSRSSSYLWPGAKSKSAKH</sequence>
<keyword evidence="3" id="KW-1185">Reference proteome</keyword>